<dbReference type="EMBL" id="JBHTBZ010000071">
    <property type="protein sequence ID" value="MFC7462647.1"/>
    <property type="molecule type" value="Genomic_DNA"/>
</dbReference>
<proteinExistence type="predicted"/>
<accession>A0ABW2SIN1</accession>
<keyword evidence="2" id="KW-1185">Reference proteome</keyword>
<dbReference type="RefSeq" id="WP_382203627.1">
    <property type="nucleotide sequence ID" value="NZ_JBHTBZ010000071.1"/>
</dbReference>
<reference evidence="2" key="1">
    <citation type="journal article" date="2019" name="Int. J. Syst. Evol. Microbiol.">
        <title>The Global Catalogue of Microorganisms (GCM) 10K type strain sequencing project: providing services to taxonomists for standard genome sequencing and annotation.</title>
        <authorList>
            <consortium name="The Broad Institute Genomics Platform"/>
            <consortium name="The Broad Institute Genome Sequencing Center for Infectious Disease"/>
            <person name="Wu L."/>
            <person name="Ma J."/>
        </authorList>
    </citation>
    <scope>NUCLEOTIDE SEQUENCE [LARGE SCALE GENOMIC DNA]</scope>
    <source>
        <strain evidence="2">CCUG 53903</strain>
    </source>
</reference>
<organism evidence="1 2">
    <name type="scientific">Hydrogenophaga defluvii</name>
    <dbReference type="NCBI Taxonomy" id="249410"/>
    <lineage>
        <taxon>Bacteria</taxon>
        <taxon>Pseudomonadati</taxon>
        <taxon>Pseudomonadota</taxon>
        <taxon>Betaproteobacteria</taxon>
        <taxon>Burkholderiales</taxon>
        <taxon>Comamonadaceae</taxon>
        <taxon>Hydrogenophaga</taxon>
    </lineage>
</organism>
<evidence type="ECO:0000313" key="1">
    <source>
        <dbReference type="EMBL" id="MFC7462647.1"/>
    </source>
</evidence>
<gene>
    <name evidence="1" type="ORF">ACFQU0_19690</name>
</gene>
<protein>
    <submittedName>
        <fullName evidence="1">Uncharacterized protein</fullName>
    </submittedName>
</protein>
<comment type="caution">
    <text evidence="1">The sequence shown here is derived from an EMBL/GenBank/DDBJ whole genome shotgun (WGS) entry which is preliminary data.</text>
</comment>
<dbReference type="Proteomes" id="UP001596457">
    <property type="component" value="Unassembled WGS sequence"/>
</dbReference>
<sequence>MNDITNGLKHRFAVLLHDLDPINSYCHAILDMEDYYESSATKIVELHAMGLPLRQAVCQVFDSDFWEGCLLEARRVVNLDTLTSALEAEMQRTTNAMASESLPELHRALFDRFMLPIPRTSRWTYSSFLQAFPDQLSQDWNDMGYFDLRAQPLPQLADSTKPGEDIDAQEDEDICVTFLAERSVPFAPDDMPFLHQLFFEKIMRRVPVEMRTSFEAFKQQVSHSIATPVESQVLMHTPA</sequence>
<evidence type="ECO:0000313" key="2">
    <source>
        <dbReference type="Proteomes" id="UP001596457"/>
    </source>
</evidence>
<name>A0ABW2SIN1_9BURK</name>